<name>A0A540M3A4_MALBA</name>
<evidence type="ECO:0000313" key="1">
    <source>
        <dbReference type="EMBL" id="TQD93225.1"/>
    </source>
</evidence>
<dbReference type="EMBL" id="VIEB01000373">
    <property type="protein sequence ID" value="TQD93225.1"/>
    <property type="molecule type" value="Genomic_DNA"/>
</dbReference>
<comment type="caution">
    <text evidence="1">The sequence shown here is derived from an EMBL/GenBank/DDBJ whole genome shotgun (WGS) entry which is preliminary data.</text>
</comment>
<accession>A0A540M3A4</accession>
<gene>
    <name evidence="1" type="ORF">C1H46_021130</name>
</gene>
<sequence length="53" mass="6368">MRKTVFDLDNEMKLLASFLSASFCEEKKKYEALVPSEMIHRFFSFYLSLLVQW</sequence>
<keyword evidence="2" id="KW-1185">Reference proteome</keyword>
<evidence type="ECO:0000313" key="2">
    <source>
        <dbReference type="Proteomes" id="UP000315295"/>
    </source>
</evidence>
<dbReference type="Proteomes" id="UP000315295">
    <property type="component" value="Unassembled WGS sequence"/>
</dbReference>
<reference evidence="1 2" key="1">
    <citation type="journal article" date="2019" name="G3 (Bethesda)">
        <title>Sequencing of a Wild Apple (Malus baccata) Genome Unravels the Differences Between Cultivated and Wild Apple Species Regarding Disease Resistance and Cold Tolerance.</title>
        <authorList>
            <person name="Chen X."/>
        </authorList>
    </citation>
    <scope>NUCLEOTIDE SEQUENCE [LARGE SCALE GENOMIC DNA]</scope>
    <source>
        <strain evidence="2">cv. Shandingzi</strain>
        <tissue evidence="1">Leaves</tissue>
    </source>
</reference>
<dbReference type="AlphaFoldDB" id="A0A540M3A4"/>
<protein>
    <submittedName>
        <fullName evidence="1">Uncharacterized protein</fullName>
    </submittedName>
</protein>
<organism evidence="1 2">
    <name type="scientific">Malus baccata</name>
    <name type="common">Siberian crab apple</name>
    <name type="synonym">Pyrus baccata</name>
    <dbReference type="NCBI Taxonomy" id="106549"/>
    <lineage>
        <taxon>Eukaryota</taxon>
        <taxon>Viridiplantae</taxon>
        <taxon>Streptophyta</taxon>
        <taxon>Embryophyta</taxon>
        <taxon>Tracheophyta</taxon>
        <taxon>Spermatophyta</taxon>
        <taxon>Magnoliopsida</taxon>
        <taxon>eudicotyledons</taxon>
        <taxon>Gunneridae</taxon>
        <taxon>Pentapetalae</taxon>
        <taxon>rosids</taxon>
        <taxon>fabids</taxon>
        <taxon>Rosales</taxon>
        <taxon>Rosaceae</taxon>
        <taxon>Amygdaloideae</taxon>
        <taxon>Maleae</taxon>
        <taxon>Malus</taxon>
    </lineage>
</organism>
<proteinExistence type="predicted"/>